<feature type="non-terminal residue" evidence="2">
    <location>
        <position position="1"/>
    </location>
</feature>
<evidence type="ECO:0000313" key="2">
    <source>
        <dbReference type="EMBL" id="KKL76627.1"/>
    </source>
</evidence>
<dbReference type="EMBL" id="LAZR01023986">
    <property type="protein sequence ID" value="KKL76627.1"/>
    <property type="molecule type" value="Genomic_DNA"/>
</dbReference>
<comment type="caution">
    <text evidence="2">The sequence shown here is derived from an EMBL/GenBank/DDBJ whole genome shotgun (WGS) entry which is preliminary data.</text>
</comment>
<dbReference type="AlphaFoldDB" id="A0A0F9HNA5"/>
<feature type="compositionally biased region" description="Acidic residues" evidence="1">
    <location>
        <begin position="60"/>
        <end position="71"/>
    </location>
</feature>
<accession>A0A0F9HNA5</accession>
<protein>
    <submittedName>
        <fullName evidence="2">Uncharacterized protein</fullName>
    </submittedName>
</protein>
<reference evidence="2" key="1">
    <citation type="journal article" date="2015" name="Nature">
        <title>Complex archaea that bridge the gap between prokaryotes and eukaryotes.</title>
        <authorList>
            <person name="Spang A."/>
            <person name="Saw J.H."/>
            <person name="Jorgensen S.L."/>
            <person name="Zaremba-Niedzwiedzka K."/>
            <person name="Martijn J."/>
            <person name="Lind A.E."/>
            <person name="van Eijk R."/>
            <person name="Schleper C."/>
            <person name="Guy L."/>
            <person name="Ettema T.J."/>
        </authorList>
    </citation>
    <scope>NUCLEOTIDE SEQUENCE</scope>
</reference>
<sequence length="71" mass="8097">TRTAQGYFTTEFIFTEGYAYSTIWIFFDCPECEPEVEEPEVEESNGTVILSSDTTTTLVEVEEPEVEESNE</sequence>
<evidence type="ECO:0000256" key="1">
    <source>
        <dbReference type="SAM" id="MobiDB-lite"/>
    </source>
</evidence>
<feature type="region of interest" description="Disordered" evidence="1">
    <location>
        <begin position="52"/>
        <end position="71"/>
    </location>
</feature>
<name>A0A0F9HNA5_9ZZZZ</name>
<gene>
    <name evidence="2" type="ORF">LCGC14_2043020</name>
</gene>
<organism evidence="2">
    <name type="scientific">marine sediment metagenome</name>
    <dbReference type="NCBI Taxonomy" id="412755"/>
    <lineage>
        <taxon>unclassified sequences</taxon>
        <taxon>metagenomes</taxon>
        <taxon>ecological metagenomes</taxon>
    </lineage>
</organism>
<proteinExistence type="predicted"/>